<evidence type="ECO:0000313" key="9">
    <source>
        <dbReference type="Ensembl" id="ENSPMGP00000009837.1"/>
    </source>
</evidence>
<evidence type="ECO:0000259" key="8">
    <source>
        <dbReference type="PROSITE" id="PS50222"/>
    </source>
</evidence>
<evidence type="ECO:0000256" key="6">
    <source>
        <dbReference type="ARBA" id="ARBA00022837"/>
    </source>
</evidence>
<keyword evidence="7" id="KW-0472">Membrane</keyword>
<name>A0A3B3ZYL6_9GOBI</name>
<proteinExistence type="predicted"/>
<evidence type="ECO:0000256" key="4">
    <source>
        <dbReference type="ARBA" id="ARBA00022723"/>
    </source>
</evidence>
<dbReference type="SUPFAM" id="SSF47473">
    <property type="entry name" value="EF-hand"/>
    <property type="match status" value="1"/>
</dbReference>
<dbReference type="GO" id="GO:0005509">
    <property type="term" value="F:calcium ion binding"/>
    <property type="evidence" value="ECO:0007669"/>
    <property type="project" value="InterPro"/>
</dbReference>
<dbReference type="GO" id="GO:0005737">
    <property type="term" value="C:cytoplasm"/>
    <property type="evidence" value="ECO:0007669"/>
    <property type="project" value="UniProtKB-SubCell"/>
</dbReference>
<dbReference type="STRING" id="409849.ENSPMGP00000009837"/>
<dbReference type="PROSITE" id="PS50222">
    <property type="entry name" value="EF_HAND_2"/>
    <property type="match status" value="1"/>
</dbReference>
<evidence type="ECO:0000256" key="3">
    <source>
        <dbReference type="ARBA" id="ARBA00022490"/>
    </source>
</evidence>
<reference evidence="9" key="2">
    <citation type="submission" date="2025-09" db="UniProtKB">
        <authorList>
            <consortium name="Ensembl"/>
        </authorList>
    </citation>
    <scope>IDENTIFICATION</scope>
</reference>
<dbReference type="PANTHER" id="PTHR46735">
    <property type="entry name" value="CALPAIN, SMALL SUBUNIT 1 A-RELATED"/>
    <property type="match status" value="1"/>
</dbReference>
<keyword evidence="4" id="KW-0479">Metal-binding</keyword>
<sequence>MAYPGYGAAPGGFPGAQQDPLYGYFASVAGQDGQISADELQRCLTSSGISGSYNPFNLETCRLMISMLDRDFSGSMGFNEFKELWGVLNQWKTQFMNYDRDRSGTVEPQELHQALGSMGYNLSPQALNCILKRYSHHGRVGFDDFVCCCVKLRALTDHFRRRDTSQNGHANFGYDDVSLLIKTMRNIT</sequence>
<dbReference type="Proteomes" id="UP000261520">
    <property type="component" value="Unplaced"/>
</dbReference>
<dbReference type="Gene3D" id="6.10.140.900">
    <property type="match status" value="1"/>
</dbReference>
<dbReference type="Ensembl" id="ENSPMGT00000010486.1">
    <property type="protein sequence ID" value="ENSPMGP00000009837.1"/>
    <property type="gene ID" value="ENSPMGG00000008147.1"/>
</dbReference>
<dbReference type="InterPro" id="IPR018247">
    <property type="entry name" value="EF_Hand_1_Ca_BS"/>
</dbReference>
<comment type="subcellular location">
    <subcellularLocation>
        <location evidence="2">Cytoplasm</location>
    </subcellularLocation>
    <subcellularLocation>
        <location evidence="1">Endomembrane system</location>
    </subcellularLocation>
</comment>
<evidence type="ECO:0000313" key="10">
    <source>
        <dbReference type="Proteomes" id="UP000261520"/>
    </source>
</evidence>
<organism evidence="9 10">
    <name type="scientific">Periophthalmus magnuspinnatus</name>
    <dbReference type="NCBI Taxonomy" id="409849"/>
    <lineage>
        <taxon>Eukaryota</taxon>
        <taxon>Metazoa</taxon>
        <taxon>Chordata</taxon>
        <taxon>Craniata</taxon>
        <taxon>Vertebrata</taxon>
        <taxon>Euteleostomi</taxon>
        <taxon>Actinopterygii</taxon>
        <taxon>Neopterygii</taxon>
        <taxon>Teleostei</taxon>
        <taxon>Neoteleostei</taxon>
        <taxon>Acanthomorphata</taxon>
        <taxon>Gobiaria</taxon>
        <taxon>Gobiiformes</taxon>
        <taxon>Gobioidei</taxon>
        <taxon>Gobiidae</taxon>
        <taxon>Oxudercinae</taxon>
        <taxon>Periophthalmus</taxon>
    </lineage>
</organism>
<dbReference type="GO" id="GO:0012505">
    <property type="term" value="C:endomembrane system"/>
    <property type="evidence" value="ECO:0007669"/>
    <property type="project" value="UniProtKB-SubCell"/>
</dbReference>
<keyword evidence="5" id="KW-0677">Repeat</keyword>
<dbReference type="AlphaFoldDB" id="A0A3B3ZYL6"/>
<dbReference type="PANTHER" id="PTHR46735:SF6">
    <property type="entry name" value="EF-HAND DOMAIN-CONTAINING PROTEIN"/>
    <property type="match status" value="1"/>
</dbReference>
<keyword evidence="6" id="KW-0106">Calcium</keyword>
<dbReference type="Pfam" id="PF13833">
    <property type="entry name" value="EF-hand_8"/>
    <property type="match status" value="1"/>
</dbReference>
<protein>
    <recommendedName>
        <fullName evidence="8">EF-hand domain-containing protein</fullName>
    </recommendedName>
</protein>
<keyword evidence="3" id="KW-0963">Cytoplasm</keyword>
<keyword evidence="10" id="KW-1185">Reference proteome</keyword>
<feature type="domain" description="EF-hand" evidence="8">
    <location>
        <begin position="86"/>
        <end position="121"/>
    </location>
</feature>
<evidence type="ECO:0000256" key="7">
    <source>
        <dbReference type="ARBA" id="ARBA00023136"/>
    </source>
</evidence>
<dbReference type="SMART" id="SM00054">
    <property type="entry name" value="EFh"/>
    <property type="match status" value="2"/>
</dbReference>
<evidence type="ECO:0000256" key="1">
    <source>
        <dbReference type="ARBA" id="ARBA00004308"/>
    </source>
</evidence>
<dbReference type="InterPro" id="IPR002048">
    <property type="entry name" value="EF_hand_dom"/>
</dbReference>
<dbReference type="InterPro" id="IPR011992">
    <property type="entry name" value="EF-hand-dom_pair"/>
</dbReference>
<dbReference type="PROSITE" id="PS00018">
    <property type="entry name" value="EF_HAND_1"/>
    <property type="match status" value="1"/>
</dbReference>
<evidence type="ECO:0000256" key="5">
    <source>
        <dbReference type="ARBA" id="ARBA00022737"/>
    </source>
</evidence>
<evidence type="ECO:0000256" key="2">
    <source>
        <dbReference type="ARBA" id="ARBA00004496"/>
    </source>
</evidence>
<dbReference type="Gene3D" id="1.10.238.10">
    <property type="entry name" value="EF-hand"/>
    <property type="match status" value="1"/>
</dbReference>
<dbReference type="Pfam" id="PF13202">
    <property type="entry name" value="EF-hand_5"/>
    <property type="match status" value="1"/>
</dbReference>
<dbReference type="CDD" id="cd16181">
    <property type="entry name" value="EFh_PEF_Group_II_sorcin_like"/>
    <property type="match status" value="1"/>
</dbReference>
<accession>A0A3B3ZYL6</accession>
<reference evidence="9" key="1">
    <citation type="submission" date="2025-08" db="UniProtKB">
        <authorList>
            <consortium name="Ensembl"/>
        </authorList>
    </citation>
    <scope>IDENTIFICATION</scope>
</reference>